<evidence type="ECO:0000313" key="8">
    <source>
        <dbReference type="Proteomes" id="UP000476338"/>
    </source>
</evidence>
<accession>A0A6L5WHY7</accession>
<dbReference type="CDD" id="cd02110">
    <property type="entry name" value="SO_family_Moco_dimer"/>
    <property type="match status" value="1"/>
</dbReference>
<comment type="caution">
    <text evidence="7">The sequence shown here is derived from an EMBL/GenBank/DDBJ whole genome shotgun (WGS) entry which is preliminary data.</text>
</comment>
<evidence type="ECO:0000259" key="6">
    <source>
        <dbReference type="Pfam" id="PF03404"/>
    </source>
</evidence>
<evidence type="ECO:0000256" key="2">
    <source>
        <dbReference type="ARBA" id="ARBA00022505"/>
    </source>
</evidence>
<reference evidence="7 8" key="2">
    <citation type="submission" date="2020-03" db="EMBL/GenBank/DDBJ databases">
        <title>Campylobacter portucalensis sp. nov., a new species of Campylobacter isolated from the reproductive tract of bulls.</title>
        <authorList>
            <person name="Silva M.F."/>
            <person name="Pereira G."/>
            <person name="Carneiro C."/>
            <person name="Hemphill A."/>
            <person name="Mateus L."/>
            <person name="Lopes-Da-Costa L."/>
            <person name="Silva E."/>
        </authorList>
    </citation>
    <scope>NUCLEOTIDE SEQUENCE [LARGE SCALE GENOMIC DNA]</scope>
    <source>
        <strain evidence="7 8">FMV-PI01</strain>
    </source>
</reference>
<dbReference type="PRINTS" id="PR00407">
    <property type="entry name" value="EUMOPTERIN"/>
</dbReference>
<evidence type="ECO:0000256" key="3">
    <source>
        <dbReference type="ARBA" id="ARBA00022723"/>
    </source>
</evidence>
<dbReference type="InterPro" id="IPR008335">
    <property type="entry name" value="Mopterin_OxRdtase_euk"/>
</dbReference>
<dbReference type="EMBL" id="VWSJ01000006">
    <property type="protein sequence ID" value="MSN96062.1"/>
    <property type="molecule type" value="Genomic_DNA"/>
</dbReference>
<proteinExistence type="predicted"/>
<dbReference type="Gene3D" id="3.90.420.10">
    <property type="entry name" value="Oxidoreductase, molybdopterin-binding domain"/>
    <property type="match status" value="1"/>
</dbReference>
<evidence type="ECO:0000313" key="7">
    <source>
        <dbReference type="EMBL" id="MSN96062.1"/>
    </source>
</evidence>
<dbReference type="Pfam" id="PF00174">
    <property type="entry name" value="Oxidored_molyb"/>
    <property type="match status" value="1"/>
</dbReference>
<feature type="domain" description="Moybdenum cofactor oxidoreductase dimerisation" evidence="6">
    <location>
        <begin position="275"/>
        <end position="392"/>
    </location>
</feature>
<dbReference type="GO" id="GO:0006790">
    <property type="term" value="P:sulfur compound metabolic process"/>
    <property type="evidence" value="ECO:0007669"/>
    <property type="project" value="TreeGrafter"/>
</dbReference>
<gene>
    <name evidence="7" type="ORF">F1B92_02445</name>
</gene>
<keyword evidence="3" id="KW-0479">Metal-binding</keyword>
<comment type="cofactor">
    <cofactor evidence="1">
        <name>Mo-molybdopterin</name>
        <dbReference type="ChEBI" id="CHEBI:71302"/>
    </cofactor>
</comment>
<dbReference type="SUPFAM" id="SSF56524">
    <property type="entry name" value="Oxidoreductase molybdopterin-binding domain"/>
    <property type="match status" value="1"/>
</dbReference>
<dbReference type="Pfam" id="PF03404">
    <property type="entry name" value="Mo-co_dimer"/>
    <property type="match status" value="1"/>
</dbReference>
<dbReference type="Gene3D" id="2.60.40.650">
    <property type="match status" value="1"/>
</dbReference>
<sequence length="394" mass="43511">MAFASIIGTKVPFGDNFPNFLVPAAAEKLENFQLEGKSDLIFHNDRPITGETPAHLLDDDFTKPEYVFVRNNGLPPEKSVLDPKKWTLEITGESCLNPKIFTLDELKTKFKHYTYALTLECGGNGRGEVVPGTMGTQWGVGAVYCGRWTGVRLGDILKSCGIKDDAIYVGYYGVDIPLNGDTSKNPISRGVPISKAMSDETLVAFAYEGKDIPLMNGYPLRLVCGGYPASASGKWLKKISIRNKIHDGEKMMGSYQVPCHPVAPGSDAKGVDMCIIESMPIKSVITYPQNKIKISKNDKLEIRGKAWAGELEVSKVEISIDFGATWIKAKLEKPLNRLAWQKFVGEIKFKEEGYYEVWARATDNNGVSQPMVLGAWNPKGYLNNSCHRVAVFVS</sequence>
<reference evidence="7 8" key="1">
    <citation type="submission" date="2019-09" db="EMBL/GenBank/DDBJ databases">
        <authorList>
            <person name="Silva M."/>
            <person name="Pereira G."/>
            <person name="Lopes-Da-Costa L."/>
            <person name="Silva E."/>
        </authorList>
    </citation>
    <scope>NUCLEOTIDE SEQUENCE [LARGE SCALE GENOMIC DNA]</scope>
    <source>
        <strain evidence="7 8">FMV-PI01</strain>
    </source>
</reference>
<feature type="domain" description="Oxidoreductase molybdopterin-binding" evidence="5">
    <location>
        <begin position="81"/>
        <end position="247"/>
    </location>
</feature>
<dbReference type="InterPro" id="IPR014756">
    <property type="entry name" value="Ig_E-set"/>
</dbReference>
<dbReference type="PANTHER" id="PTHR19372:SF7">
    <property type="entry name" value="SULFITE OXIDASE, MITOCHONDRIAL"/>
    <property type="match status" value="1"/>
</dbReference>
<dbReference type="GO" id="GO:0020037">
    <property type="term" value="F:heme binding"/>
    <property type="evidence" value="ECO:0007669"/>
    <property type="project" value="TreeGrafter"/>
</dbReference>
<dbReference type="GO" id="GO:0043546">
    <property type="term" value="F:molybdopterin cofactor binding"/>
    <property type="evidence" value="ECO:0007669"/>
    <property type="project" value="TreeGrafter"/>
</dbReference>
<dbReference type="AlphaFoldDB" id="A0A6L5WHY7"/>
<dbReference type="InterPro" id="IPR000572">
    <property type="entry name" value="OxRdtase_Mopterin-bd_dom"/>
</dbReference>
<dbReference type="GO" id="GO:0030151">
    <property type="term" value="F:molybdenum ion binding"/>
    <property type="evidence" value="ECO:0007669"/>
    <property type="project" value="InterPro"/>
</dbReference>
<protein>
    <submittedName>
        <fullName evidence="7">Sulfite oxidase</fullName>
    </submittedName>
</protein>
<evidence type="ECO:0000256" key="4">
    <source>
        <dbReference type="ARBA" id="ARBA00023002"/>
    </source>
</evidence>
<keyword evidence="4" id="KW-0560">Oxidoreductase</keyword>
<name>A0A6L5WHY7_9BACT</name>
<evidence type="ECO:0000259" key="5">
    <source>
        <dbReference type="Pfam" id="PF00174"/>
    </source>
</evidence>
<dbReference type="SUPFAM" id="SSF81296">
    <property type="entry name" value="E set domains"/>
    <property type="match status" value="1"/>
</dbReference>
<dbReference type="PANTHER" id="PTHR19372">
    <property type="entry name" value="SULFITE REDUCTASE"/>
    <property type="match status" value="1"/>
</dbReference>
<dbReference type="Proteomes" id="UP000476338">
    <property type="component" value="Unassembled WGS sequence"/>
</dbReference>
<dbReference type="GO" id="GO:0008482">
    <property type="term" value="F:sulfite oxidase activity"/>
    <property type="evidence" value="ECO:0007669"/>
    <property type="project" value="TreeGrafter"/>
</dbReference>
<dbReference type="InterPro" id="IPR036374">
    <property type="entry name" value="OxRdtase_Mopterin-bd_sf"/>
</dbReference>
<organism evidence="7 8">
    <name type="scientific">Campylobacter portucalensis</name>
    <dbReference type="NCBI Taxonomy" id="2608384"/>
    <lineage>
        <taxon>Bacteria</taxon>
        <taxon>Pseudomonadati</taxon>
        <taxon>Campylobacterota</taxon>
        <taxon>Epsilonproteobacteria</taxon>
        <taxon>Campylobacterales</taxon>
        <taxon>Campylobacteraceae</taxon>
        <taxon>Campylobacter</taxon>
    </lineage>
</organism>
<evidence type="ECO:0000256" key="1">
    <source>
        <dbReference type="ARBA" id="ARBA00001924"/>
    </source>
</evidence>
<keyword evidence="2" id="KW-0500">Molybdenum</keyword>
<keyword evidence="8" id="KW-1185">Reference proteome</keyword>
<dbReference type="InterPro" id="IPR005066">
    <property type="entry name" value="MoCF_OxRdtse_dimer"/>
</dbReference>